<accession>A0A7T3KD91</accession>
<dbReference type="InterPro" id="IPR002052">
    <property type="entry name" value="DNA_methylase_N6_adenine_CS"/>
</dbReference>
<dbReference type="GO" id="GO:0003676">
    <property type="term" value="F:nucleic acid binding"/>
    <property type="evidence" value="ECO:0007669"/>
    <property type="project" value="InterPro"/>
</dbReference>
<dbReference type="Pfam" id="PF13651">
    <property type="entry name" value="EcoRI_methylase"/>
    <property type="match status" value="1"/>
</dbReference>
<dbReference type="Proteomes" id="UP000595323">
    <property type="component" value="Segment"/>
</dbReference>
<reference evidence="1 2" key="1">
    <citation type="submission" date="2020-08" db="EMBL/GenBank/DDBJ databases">
        <authorList>
            <person name="Sorensen M.C.H."/>
        </authorList>
    </citation>
    <scope>NUCLEOTIDE SEQUENCE [LARGE SCALE GENOMIC DNA]</scope>
</reference>
<evidence type="ECO:0000313" key="1">
    <source>
        <dbReference type="EMBL" id="QPX63112.1"/>
    </source>
</evidence>
<evidence type="ECO:0000313" key="2">
    <source>
        <dbReference type="Proteomes" id="UP000595323"/>
    </source>
</evidence>
<dbReference type="PROSITE" id="PS00092">
    <property type="entry name" value="N6_MTASE"/>
    <property type="match status" value="1"/>
</dbReference>
<protein>
    <submittedName>
        <fullName evidence="1">Putative adenine-specific DNA methyl-transferase</fullName>
    </submittedName>
</protein>
<keyword evidence="2" id="KW-1185">Reference proteome</keyword>
<gene>
    <name evidence="1" type="ORF">F336_154</name>
</gene>
<keyword evidence="1" id="KW-0808">Transferase</keyword>
<dbReference type="InterPro" id="IPR025247">
    <property type="entry name" value="EcoRI-like_methylase"/>
</dbReference>
<dbReference type="EMBL" id="MT863715">
    <property type="protein sequence ID" value="QPX63112.1"/>
    <property type="molecule type" value="Genomic_DNA"/>
</dbReference>
<dbReference type="GO" id="GO:0032259">
    <property type="term" value="P:methylation"/>
    <property type="evidence" value="ECO:0007669"/>
    <property type="project" value="InterPro"/>
</dbReference>
<name>A0A7T3KD91_9CAUD</name>
<dbReference type="GO" id="GO:0008168">
    <property type="term" value="F:methyltransferase activity"/>
    <property type="evidence" value="ECO:0007669"/>
    <property type="project" value="InterPro"/>
</dbReference>
<organism evidence="1 2">
    <name type="scientific">Campylobacter phage F336</name>
    <dbReference type="NCBI Taxonomy" id="2794361"/>
    <lineage>
        <taxon>Viruses</taxon>
        <taxon>Duplodnaviria</taxon>
        <taxon>Heunggongvirae</taxon>
        <taxon>Uroviricota</taxon>
        <taxon>Caudoviricetes</taxon>
        <taxon>Connertonviridae</taxon>
        <taxon>Fletchervirus</taxon>
        <taxon>Fletchervirus F336</taxon>
    </lineage>
</organism>
<proteinExistence type="predicted"/>
<sequence length="208" mass="24347">MKQLIITNIQTNIKTVYDGKNEKKIRLKDNGDFRSNECIETLIKSDIVITNPPFSLFREFMNTLLEYSKDFIVIGNFTGVTYKNILPNFLNNKIYFGKSKRGMSFVVPDSNNLKSVNAVWFTTFYTERKLLTLTKVYNPNDFEKYDNTDIINIDNIKDIPINYYGLMGVPITFLEKYDANKFEVVNLARNLKINGVIKYYRIIIKRKV</sequence>